<comment type="caution">
    <text evidence="4">The sequence shown here is derived from an EMBL/GenBank/DDBJ whole genome shotgun (WGS) entry which is preliminary data.</text>
</comment>
<evidence type="ECO:0000256" key="2">
    <source>
        <dbReference type="SAM" id="SignalP"/>
    </source>
</evidence>
<dbReference type="SMART" id="SM00198">
    <property type="entry name" value="SCP"/>
    <property type="match status" value="1"/>
</dbReference>
<dbReference type="PROSITE" id="PS01009">
    <property type="entry name" value="CRISP_1"/>
    <property type="match status" value="1"/>
</dbReference>
<dbReference type="PRINTS" id="PR00837">
    <property type="entry name" value="V5TPXLIKE"/>
</dbReference>
<keyword evidence="2" id="KW-0732">Signal</keyword>
<dbReference type="InterPro" id="IPR014044">
    <property type="entry name" value="CAP_dom"/>
</dbReference>
<dbReference type="InterPro" id="IPR018244">
    <property type="entry name" value="Allrgn_V5/Tpx1_CS"/>
</dbReference>
<proteinExistence type="predicted"/>
<name>A0A8H7UIU5_MORIS</name>
<feature type="signal peptide" evidence="2">
    <location>
        <begin position="1"/>
        <end position="23"/>
    </location>
</feature>
<gene>
    <name evidence="4" type="ORF">INT43_006342</name>
</gene>
<organism evidence="4 5">
    <name type="scientific">Mortierella isabellina</name>
    <name type="common">Filamentous fungus</name>
    <name type="synonym">Umbelopsis isabellina</name>
    <dbReference type="NCBI Taxonomy" id="91625"/>
    <lineage>
        <taxon>Eukaryota</taxon>
        <taxon>Fungi</taxon>
        <taxon>Fungi incertae sedis</taxon>
        <taxon>Mucoromycota</taxon>
        <taxon>Mucoromycotina</taxon>
        <taxon>Umbelopsidomycetes</taxon>
        <taxon>Umbelopsidales</taxon>
        <taxon>Umbelopsidaceae</taxon>
        <taxon>Umbelopsis</taxon>
    </lineage>
</organism>
<dbReference type="InterPro" id="IPR035940">
    <property type="entry name" value="CAP_sf"/>
</dbReference>
<dbReference type="OrthoDB" id="337038at2759"/>
<keyword evidence="5" id="KW-1185">Reference proteome</keyword>
<feature type="compositionally biased region" description="Basic residues" evidence="1">
    <location>
        <begin position="35"/>
        <end position="76"/>
    </location>
</feature>
<feature type="chain" id="PRO_5034107429" description="SCP domain-containing protein" evidence="2">
    <location>
        <begin position="24"/>
        <end position="257"/>
    </location>
</feature>
<dbReference type="Proteomes" id="UP000654370">
    <property type="component" value="Unassembled WGS sequence"/>
</dbReference>
<protein>
    <recommendedName>
        <fullName evidence="3">SCP domain-containing protein</fullName>
    </recommendedName>
</protein>
<dbReference type="Gene3D" id="3.40.33.10">
    <property type="entry name" value="CAP"/>
    <property type="match status" value="1"/>
</dbReference>
<evidence type="ECO:0000313" key="5">
    <source>
        <dbReference type="Proteomes" id="UP000654370"/>
    </source>
</evidence>
<feature type="compositionally biased region" description="Basic residues" evidence="1">
    <location>
        <begin position="83"/>
        <end position="105"/>
    </location>
</feature>
<dbReference type="Pfam" id="PF00188">
    <property type="entry name" value="CAP"/>
    <property type="match status" value="1"/>
</dbReference>
<accession>A0A8H7UIU5</accession>
<evidence type="ECO:0000256" key="1">
    <source>
        <dbReference type="SAM" id="MobiDB-lite"/>
    </source>
</evidence>
<dbReference type="InterPro" id="IPR001283">
    <property type="entry name" value="CRISP-related"/>
</dbReference>
<dbReference type="SUPFAM" id="SSF55797">
    <property type="entry name" value="PR-1-like"/>
    <property type="match status" value="1"/>
</dbReference>
<dbReference type="AlphaFoldDB" id="A0A8H7UIU5"/>
<feature type="domain" description="SCP" evidence="3">
    <location>
        <begin position="123"/>
        <end position="248"/>
    </location>
</feature>
<evidence type="ECO:0000259" key="3">
    <source>
        <dbReference type="SMART" id="SM00198"/>
    </source>
</evidence>
<dbReference type="PROSITE" id="PS01010">
    <property type="entry name" value="CRISP_2"/>
    <property type="match status" value="1"/>
</dbReference>
<evidence type="ECO:0000313" key="4">
    <source>
        <dbReference type="EMBL" id="KAG2183337.1"/>
    </source>
</evidence>
<reference evidence="4" key="1">
    <citation type="submission" date="2020-12" db="EMBL/GenBank/DDBJ databases">
        <title>Metabolic potential, ecology and presence of endohyphal bacteria is reflected in genomic diversity of Mucoromycotina.</title>
        <authorList>
            <person name="Muszewska A."/>
            <person name="Okrasinska A."/>
            <person name="Steczkiewicz K."/>
            <person name="Drgas O."/>
            <person name="Orlowska M."/>
            <person name="Perlinska-Lenart U."/>
            <person name="Aleksandrzak-Piekarczyk T."/>
            <person name="Szatraj K."/>
            <person name="Zielenkiewicz U."/>
            <person name="Pilsyk S."/>
            <person name="Malc E."/>
            <person name="Mieczkowski P."/>
            <person name="Kruszewska J.S."/>
            <person name="Biernat P."/>
            <person name="Pawlowska J."/>
        </authorList>
    </citation>
    <scope>NUCLEOTIDE SEQUENCE</scope>
    <source>
        <strain evidence="4">WA0000067209</strain>
    </source>
</reference>
<dbReference type="PANTHER" id="PTHR10334">
    <property type="entry name" value="CYSTEINE-RICH SECRETORY PROTEIN-RELATED"/>
    <property type="match status" value="1"/>
</dbReference>
<sequence>MVSLSYFSIGLAVAAFAAQAVNGAPATEEVSHSEHSKHHVSNHRFHHAHREHHGKKSTKAPVKKSTKKPTNKKTQKAKSTVKLTKKSTKSIKKSSSKKHVSKSLTKKAPTGSSGTGASGVSSSDVQTILSAHNADRKDHSAPALTWNATLASYAQNWSNGCVFKHSGGPYGENLGEGYGSWKDVVDAWYSEGDLYDYSNPGFSESTGHFTQVVWIGTRSIGCGVTKCSSLSGAPLYTCSYYPPGNYLGEFKQNVLEH</sequence>
<feature type="region of interest" description="Disordered" evidence="1">
    <location>
        <begin position="27"/>
        <end position="122"/>
    </location>
</feature>
<dbReference type="EMBL" id="JAEPQZ010000003">
    <property type="protein sequence ID" value="KAG2183337.1"/>
    <property type="molecule type" value="Genomic_DNA"/>
</dbReference>
<dbReference type="GO" id="GO:0005576">
    <property type="term" value="C:extracellular region"/>
    <property type="evidence" value="ECO:0007669"/>
    <property type="project" value="InterPro"/>
</dbReference>